<feature type="transmembrane region" description="Helical" evidence="1">
    <location>
        <begin position="6"/>
        <end position="24"/>
    </location>
</feature>
<keyword evidence="1" id="KW-0472">Membrane</keyword>
<feature type="transmembrane region" description="Helical" evidence="1">
    <location>
        <begin position="77"/>
        <end position="94"/>
    </location>
</feature>
<evidence type="ECO:0000256" key="1">
    <source>
        <dbReference type="SAM" id="Phobius"/>
    </source>
</evidence>
<feature type="transmembrane region" description="Helical" evidence="1">
    <location>
        <begin position="44"/>
        <end position="65"/>
    </location>
</feature>
<keyword evidence="3" id="KW-1185">Reference proteome</keyword>
<accession>A0A1N7KPD0</accession>
<dbReference type="OrthoDB" id="2971683at2"/>
<evidence type="ECO:0000313" key="2">
    <source>
        <dbReference type="EMBL" id="SIS63428.1"/>
    </source>
</evidence>
<dbReference type="AlphaFoldDB" id="A0A1N7KPD0"/>
<name>A0A1N7KPD0_9BACI</name>
<protein>
    <submittedName>
        <fullName evidence="2">Uncharacterized protein</fullName>
    </submittedName>
</protein>
<dbReference type="Proteomes" id="UP000187608">
    <property type="component" value="Unassembled WGS sequence"/>
</dbReference>
<keyword evidence="1" id="KW-0812">Transmembrane</keyword>
<dbReference type="EMBL" id="FTOC01000015">
    <property type="protein sequence ID" value="SIS63428.1"/>
    <property type="molecule type" value="Genomic_DNA"/>
</dbReference>
<proteinExistence type="predicted"/>
<gene>
    <name evidence="2" type="ORF">SAMN05421687_11517</name>
</gene>
<keyword evidence="1" id="KW-1133">Transmembrane helix</keyword>
<dbReference type="RefSeq" id="WP_076560654.1">
    <property type="nucleotide sequence ID" value="NZ_FTOC01000015.1"/>
</dbReference>
<reference evidence="3" key="1">
    <citation type="submission" date="2017-01" db="EMBL/GenBank/DDBJ databases">
        <authorList>
            <person name="Varghese N."/>
            <person name="Submissions S."/>
        </authorList>
    </citation>
    <scope>NUCLEOTIDE SEQUENCE [LARGE SCALE GENOMIC DNA]</scope>
    <source>
        <strain evidence="3">DSM 23127</strain>
    </source>
</reference>
<organism evidence="2 3">
    <name type="scientific">Salimicrobium flavidum</name>
    <dbReference type="NCBI Taxonomy" id="570947"/>
    <lineage>
        <taxon>Bacteria</taxon>
        <taxon>Bacillati</taxon>
        <taxon>Bacillota</taxon>
        <taxon>Bacilli</taxon>
        <taxon>Bacillales</taxon>
        <taxon>Bacillaceae</taxon>
        <taxon>Salimicrobium</taxon>
    </lineage>
</organism>
<evidence type="ECO:0000313" key="3">
    <source>
        <dbReference type="Proteomes" id="UP000187608"/>
    </source>
</evidence>
<sequence length="100" mass="11402">MSWEVGVFFSSLAILVLLIAITLVSQFKLGDERKSFIKMKAQSYTFMVTIGVLLVEFFESVYMNVWTKNPYEGMNPFTFLVAISTTYLISLFISNKKYGG</sequence>